<keyword evidence="2" id="KW-0472">Membrane</keyword>
<keyword evidence="2" id="KW-1133">Transmembrane helix</keyword>
<protein>
    <submittedName>
        <fullName evidence="3">Uncharacterized protein</fullName>
    </submittedName>
</protein>
<gene>
    <name evidence="3" type="ORF">F511_35685</name>
</gene>
<evidence type="ECO:0000256" key="2">
    <source>
        <dbReference type="SAM" id="Phobius"/>
    </source>
</evidence>
<keyword evidence="4" id="KW-1185">Reference proteome</keyword>
<feature type="transmembrane region" description="Helical" evidence="2">
    <location>
        <begin position="21"/>
        <end position="40"/>
    </location>
</feature>
<evidence type="ECO:0000256" key="1">
    <source>
        <dbReference type="SAM" id="MobiDB-lite"/>
    </source>
</evidence>
<evidence type="ECO:0000313" key="3">
    <source>
        <dbReference type="EMBL" id="KZV56800.1"/>
    </source>
</evidence>
<proteinExistence type="predicted"/>
<accession>A0A2Z7DAS6</accession>
<sequence length="261" mass="28004">MKDKLKKRNKICFGAGEDSVFFVNVIFASALCNSICPIFSCKDDHFDYAGCTAAWCGFPCATCLLLAIQPYVVARGWGRGLVQVVRLDLGVVQSMGLRPWEAGDRWSKGCKSRGRMGGGSGLYVGLGFVLHGQAGSAGPVCWVRLDRIAGLACVRAGLPFSRVQLFTSLRRFHGMIPTSVVDYPSPLIKIIVNSLTLCSSIIHPSWFSVTTSSQPSFNRRSTGRVSELVDGPECPFIEKGTKAISFPDAGEASQGQAGGVS</sequence>
<organism evidence="3 4">
    <name type="scientific">Dorcoceras hygrometricum</name>
    <dbReference type="NCBI Taxonomy" id="472368"/>
    <lineage>
        <taxon>Eukaryota</taxon>
        <taxon>Viridiplantae</taxon>
        <taxon>Streptophyta</taxon>
        <taxon>Embryophyta</taxon>
        <taxon>Tracheophyta</taxon>
        <taxon>Spermatophyta</taxon>
        <taxon>Magnoliopsida</taxon>
        <taxon>eudicotyledons</taxon>
        <taxon>Gunneridae</taxon>
        <taxon>Pentapetalae</taxon>
        <taxon>asterids</taxon>
        <taxon>lamiids</taxon>
        <taxon>Lamiales</taxon>
        <taxon>Gesneriaceae</taxon>
        <taxon>Didymocarpoideae</taxon>
        <taxon>Trichosporeae</taxon>
        <taxon>Loxocarpinae</taxon>
        <taxon>Dorcoceras</taxon>
    </lineage>
</organism>
<dbReference type="EMBL" id="KQ987785">
    <property type="protein sequence ID" value="KZV56800.1"/>
    <property type="molecule type" value="Genomic_DNA"/>
</dbReference>
<feature type="region of interest" description="Disordered" evidence="1">
    <location>
        <begin position="241"/>
        <end position="261"/>
    </location>
</feature>
<reference evidence="3 4" key="1">
    <citation type="journal article" date="2015" name="Proc. Natl. Acad. Sci. U.S.A.">
        <title>The resurrection genome of Boea hygrometrica: A blueprint for survival of dehydration.</title>
        <authorList>
            <person name="Xiao L."/>
            <person name="Yang G."/>
            <person name="Zhang L."/>
            <person name="Yang X."/>
            <person name="Zhao S."/>
            <person name="Ji Z."/>
            <person name="Zhou Q."/>
            <person name="Hu M."/>
            <person name="Wang Y."/>
            <person name="Chen M."/>
            <person name="Xu Y."/>
            <person name="Jin H."/>
            <person name="Xiao X."/>
            <person name="Hu G."/>
            <person name="Bao F."/>
            <person name="Hu Y."/>
            <person name="Wan P."/>
            <person name="Li L."/>
            <person name="Deng X."/>
            <person name="Kuang T."/>
            <person name="Xiang C."/>
            <person name="Zhu J.K."/>
            <person name="Oliver M.J."/>
            <person name="He Y."/>
        </authorList>
    </citation>
    <scope>NUCLEOTIDE SEQUENCE [LARGE SCALE GENOMIC DNA]</scope>
    <source>
        <strain evidence="4">cv. XS01</strain>
    </source>
</reference>
<name>A0A2Z7DAS6_9LAMI</name>
<feature type="transmembrane region" description="Helical" evidence="2">
    <location>
        <begin position="52"/>
        <end position="73"/>
    </location>
</feature>
<dbReference type="AlphaFoldDB" id="A0A2Z7DAS6"/>
<keyword evidence="2" id="KW-0812">Transmembrane</keyword>
<evidence type="ECO:0000313" key="4">
    <source>
        <dbReference type="Proteomes" id="UP000250235"/>
    </source>
</evidence>
<dbReference type="Proteomes" id="UP000250235">
    <property type="component" value="Unassembled WGS sequence"/>
</dbReference>